<comment type="caution">
    <text evidence="5">The sequence shown here is derived from an EMBL/GenBank/DDBJ whole genome shotgun (WGS) entry which is preliminary data.</text>
</comment>
<evidence type="ECO:0000256" key="2">
    <source>
        <dbReference type="SAM" id="Coils"/>
    </source>
</evidence>
<dbReference type="Proteomes" id="UP000308528">
    <property type="component" value="Unassembled WGS sequence"/>
</dbReference>
<accession>A0A4S4NQU9</accession>
<dbReference type="AlphaFoldDB" id="A0A4S4NQU9"/>
<dbReference type="SUPFAM" id="SSF103088">
    <property type="entry name" value="OmpA-like"/>
    <property type="match status" value="1"/>
</dbReference>
<feature type="region of interest" description="Disordered" evidence="3">
    <location>
        <begin position="234"/>
        <end position="257"/>
    </location>
</feature>
<dbReference type="EMBL" id="SRSF01000001">
    <property type="protein sequence ID" value="THH41547.1"/>
    <property type="molecule type" value="Genomic_DNA"/>
</dbReference>
<protein>
    <recommendedName>
        <fullName evidence="4">OmpA-like domain-containing protein</fullName>
    </recommendedName>
</protein>
<keyword evidence="2" id="KW-0175">Coiled coil</keyword>
<feature type="coiled-coil region" evidence="2">
    <location>
        <begin position="42"/>
        <end position="69"/>
    </location>
</feature>
<evidence type="ECO:0000313" key="5">
    <source>
        <dbReference type="EMBL" id="THH41547.1"/>
    </source>
</evidence>
<feature type="domain" description="OmpA-like" evidence="4">
    <location>
        <begin position="144"/>
        <end position="266"/>
    </location>
</feature>
<keyword evidence="6" id="KW-1185">Reference proteome</keyword>
<sequence>MMQSQTLPELLPLLQLQNVYRMKILAPALLLLMLFSCNKGKITELETKLASAQSENQLLKGQLETVQRTNGDLLNRMEDLSVISKEGATSIRESLQSISGQTSRINELNRSIQRKDSLNLALVMNLKRSLSNINDEDVKVEVRGGKVHVSISDNLLFASGSARLNPASDRVLDKVSQVLNDHNDLSIIVEGHTDNVPIRSSTIKDNWELSTMRAAAVVRELVQDFGVDPYRLTAAGRADNDPRGDNSTATGRARNRRTEIVITPNLDEFLNLARDPGMEG</sequence>
<proteinExistence type="predicted"/>
<dbReference type="PANTHER" id="PTHR30329:SF21">
    <property type="entry name" value="LIPOPROTEIN YIAD-RELATED"/>
    <property type="match status" value="1"/>
</dbReference>
<organism evidence="5 6">
    <name type="scientific">Neolewinella litorea</name>
    <dbReference type="NCBI Taxonomy" id="2562452"/>
    <lineage>
        <taxon>Bacteria</taxon>
        <taxon>Pseudomonadati</taxon>
        <taxon>Bacteroidota</taxon>
        <taxon>Saprospiria</taxon>
        <taxon>Saprospirales</taxon>
        <taxon>Lewinellaceae</taxon>
        <taxon>Neolewinella</taxon>
    </lineage>
</organism>
<evidence type="ECO:0000313" key="6">
    <source>
        <dbReference type="Proteomes" id="UP000308528"/>
    </source>
</evidence>
<dbReference type="PANTHER" id="PTHR30329">
    <property type="entry name" value="STATOR ELEMENT OF FLAGELLAR MOTOR COMPLEX"/>
    <property type="match status" value="1"/>
</dbReference>
<dbReference type="OrthoDB" id="9815217at2"/>
<dbReference type="Gene3D" id="3.30.1330.60">
    <property type="entry name" value="OmpA-like domain"/>
    <property type="match status" value="1"/>
</dbReference>
<dbReference type="InterPro" id="IPR036737">
    <property type="entry name" value="OmpA-like_sf"/>
</dbReference>
<evidence type="ECO:0000256" key="3">
    <source>
        <dbReference type="SAM" id="MobiDB-lite"/>
    </source>
</evidence>
<gene>
    <name evidence="5" type="ORF">E4021_02840</name>
</gene>
<dbReference type="InterPro" id="IPR050330">
    <property type="entry name" value="Bact_OuterMem_StrucFunc"/>
</dbReference>
<evidence type="ECO:0000259" key="4">
    <source>
        <dbReference type="PROSITE" id="PS51123"/>
    </source>
</evidence>
<reference evidence="5 6" key="1">
    <citation type="submission" date="2019-04" db="EMBL/GenBank/DDBJ databases">
        <title>Lewinella litorea sp. nov., isolated from a marine sand.</title>
        <authorList>
            <person name="Yoon J.-H."/>
        </authorList>
    </citation>
    <scope>NUCLEOTIDE SEQUENCE [LARGE SCALE GENOMIC DNA]</scope>
    <source>
        <strain evidence="5 6">HSMS-39</strain>
    </source>
</reference>
<dbReference type="PROSITE" id="PS51123">
    <property type="entry name" value="OMPA_2"/>
    <property type="match status" value="1"/>
</dbReference>
<dbReference type="Pfam" id="PF00691">
    <property type="entry name" value="OmpA"/>
    <property type="match status" value="1"/>
</dbReference>
<dbReference type="CDD" id="cd07185">
    <property type="entry name" value="OmpA_C-like"/>
    <property type="match status" value="1"/>
</dbReference>
<evidence type="ECO:0000256" key="1">
    <source>
        <dbReference type="PROSITE-ProRule" id="PRU00473"/>
    </source>
</evidence>
<keyword evidence="1" id="KW-0472">Membrane</keyword>
<dbReference type="InterPro" id="IPR006665">
    <property type="entry name" value="OmpA-like"/>
</dbReference>
<dbReference type="GO" id="GO:0016020">
    <property type="term" value="C:membrane"/>
    <property type="evidence" value="ECO:0007669"/>
    <property type="project" value="UniProtKB-UniRule"/>
</dbReference>
<name>A0A4S4NQU9_9BACT</name>